<proteinExistence type="predicted"/>
<dbReference type="GO" id="GO:0008270">
    <property type="term" value="F:zinc ion binding"/>
    <property type="evidence" value="ECO:0007669"/>
    <property type="project" value="UniProtKB-KW"/>
</dbReference>
<evidence type="ECO:0000256" key="2">
    <source>
        <dbReference type="ARBA" id="ARBA00022771"/>
    </source>
</evidence>
<evidence type="ECO:0000256" key="3">
    <source>
        <dbReference type="ARBA" id="ARBA00022833"/>
    </source>
</evidence>
<dbReference type="EMBL" id="JH816467">
    <property type="protein sequence ID" value="EKC18368.1"/>
    <property type="molecule type" value="Genomic_DNA"/>
</dbReference>
<protein>
    <submittedName>
        <fullName evidence="4">Apoptosis 2 inhibitor</fullName>
    </submittedName>
</protein>
<dbReference type="FunFam" id="1.10.1170.10:FF:000002">
    <property type="entry name" value="Baculoviral IAP repeat containing 7"/>
    <property type="match status" value="1"/>
</dbReference>
<dbReference type="Pfam" id="PF13920">
    <property type="entry name" value="zf-C3HC4_3"/>
    <property type="match status" value="1"/>
</dbReference>
<dbReference type="InterPro" id="IPR013083">
    <property type="entry name" value="Znf_RING/FYVE/PHD"/>
</dbReference>
<sequence length="144" mass="17104">MMKKTTKQYHQRGWDWNLQEYREIGLLLIEFGETWVYFQFRNRRNMTDIPQEIDVLSEENEILRYQVFCKTSGCTEVVSAVYAPCGHLINCSKCANALKYCPGCHTEVKKVIQDLFKLHKLITLFREAGSRWYERLDRRSPTAE</sequence>
<name>K1PAA3_MAGGI</name>
<evidence type="ECO:0000256" key="1">
    <source>
        <dbReference type="ARBA" id="ARBA00022723"/>
    </source>
</evidence>
<reference evidence="4" key="1">
    <citation type="journal article" date="2012" name="Nature">
        <title>The oyster genome reveals stress adaptation and complexity of shell formation.</title>
        <authorList>
            <person name="Zhang G."/>
            <person name="Fang X."/>
            <person name="Guo X."/>
            <person name="Li L."/>
            <person name="Luo R."/>
            <person name="Xu F."/>
            <person name="Yang P."/>
            <person name="Zhang L."/>
            <person name="Wang X."/>
            <person name="Qi H."/>
            <person name="Xiong Z."/>
            <person name="Que H."/>
            <person name="Xie Y."/>
            <person name="Holland P.W."/>
            <person name="Paps J."/>
            <person name="Zhu Y."/>
            <person name="Wu F."/>
            <person name="Chen Y."/>
            <person name="Wang J."/>
            <person name="Peng C."/>
            <person name="Meng J."/>
            <person name="Yang L."/>
            <person name="Liu J."/>
            <person name="Wen B."/>
            <person name="Zhang N."/>
            <person name="Huang Z."/>
            <person name="Zhu Q."/>
            <person name="Feng Y."/>
            <person name="Mount A."/>
            <person name="Hedgecock D."/>
            <person name="Xu Z."/>
            <person name="Liu Y."/>
            <person name="Domazet-Loso T."/>
            <person name="Du Y."/>
            <person name="Sun X."/>
            <person name="Zhang S."/>
            <person name="Liu B."/>
            <person name="Cheng P."/>
            <person name="Jiang X."/>
            <person name="Li J."/>
            <person name="Fan D."/>
            <person name="Wang W."/>
            <person name="Fu W."/>
            <person name="Wang T."/>
            <person name="Wang B."/>
            <person name="Zhang J."/>
            <person name="Peng Z."/>
            <person name="Li Y."/>
            <person name="Li N."/>
            <person name="Wang J."/>
            <person name="Chen M."/>
            <person name="He Y."/>
            <person name="Tan F."/>
            <person name="Song X."/>
            <person name="Zheng Q."/>
            <person name="Huang R."/>
            <person name="Yang H."/>
            <person name="Du X."/>
            <person name="Chen L."/>
            <person name="Yang M."/>
            <person name="Gaffney P.M."/>
            <person name="Wang S."/>
            <person name="Luo L."/>
            <person name="She Z."/>
            <person name="Ming Y."/>
            <person name="Huang W."/>
            <person name="Zhang S."/>
            <person name="Huang B."/>
            <person name="Zhang Y."/>
            <person name="Qu T."/>
            <person name="Ni P."/>
            <person name="Miao G."/>
            <person name="Wang J."/>
            <person name="Wang Q."/>
            <person name="Steinberg C.E."/>
            <person name="Wang H."/>
            <person name="Li N."/>
            <person name="Qian L."/>
            <person name="Zhang G."/>
            <person name="Li Y."/>
            <person name="Yang H."/>
            <person name="Liu X."/>
            <person name="Wang J."/>
            <person name="Yin Y."/>
            <person name="Wang J."/>
        </authorList>
    </citation>
    <scope>NUCLEOTIDE SEQUENCE [LARGE SCALE GENOMIC DNA]</scope>
    <source>
        <strain evidence="4">05x7-T-G4-1.051#20</strain>
    </source>
</reference>
<keyword evidence="2" id="KW-0863">Zinc-finger</keyword>
<dbReference type="InParanoid" id="K1PAA3"/>
<dbReference type="HOGENOM" id="CLU_1798338_0_0_1"/>
<dbReference type="Gene3D" id="3.30.40.10">
    <property type="entry name" value="Zinc/RING finger domain, C3HC4 (zinc finger)"/>
    <property type="match status" value="1"/>
</dbReference>
<dbReference type="AlphaFoldDB" id="K1PAA3"/>
<evidence type="ECO:0000313" key="4">
    <source>
        <dbReference type="EMBL" id="EKC18368.1"/>
    </source>
</evidence>
<gene>
    <name evidence="4" type="ORF">CGI_10013105</name>
</gene>
<keyword evidence="3" id="KW-0862">Zinc</keyword>
<organism evidence="4">
    <name type="scientific">Magallana gigas</name>
    <name type="common">Pacific oyster</name>
    <name type="synonym">Crassostrea gigas</name>
    <dbReference type="NCBI Taxonomy" id="29159"/>
    <lineage>
        <taxon>Eukaryota</taxon>
        <taxon>Metazoa</taxon>
        <taxon>Spiralia</taxon>
        <taxon>Lophotrochozoa</taxon>
        <taxon>Mollusca</taxon>
        <taxon>Bivalvia</taxon>
        <taxon>Autobranchia</taxon>
        <taxon>Pteriomorphia</taxon>
        <taxon>Ostreida</taxon>
        <taxon>Ostreoidea</taxon>
        <taxon>Ostreidae</taxon>
        <taxon>Magallana</taxon>
    </lineage>
</organism>
<accession>K1PAA3</accession>
<keyword evidence="1" id="KW-0479">Metal-binding</keyword>